<evidence type="ECO:0008006" key="4">
    <source>
        <dbReference type="Google" id="ProtNLM"/>
    </source>
</evidence>
<proteinExistence type="predicted"/>
<dbReference type="EMBL" id="CP053452">
    <property type="protein sequence ID" value="QJW92536.1"/>
    <property type="molecule type" value="Genomic_DNA"/>
</dbReference>
<dbReference type="InterPro" id="IPR012337">
    <property type="entry name" value="RNaseH-like_sf"/>
</dbReference>
<dbReference type="KEGG" id="ftj:FTUN_0032"/>
<dbReference type="PANTHER" id="PTHR33627:SF1">
    <property type="entry name" value="TRANSPOSASE"/>
    <property type="match status" value="1"/>
</dbReference>
<feature type="region of interest" description="Disordered" evidence="1">
    <location>
        <begin position="121"/>
        <end position="181"/>
    </location>
</feature>
<accession>A0A6M5YGY6</accession>
<dbReference type="AlphaFoldDB" id="A0A6M5YGY6"/>
<protein>
    <recommendedName>
        <fullName evidence="4">Transposase IS4-like domain-containing protein</fullName>
    </recommendedName>
</protein>
<evidence type="ECO:0000313" key="2">
    <source>
        <dbReference type="EMBL" id="QJW92536.1"/>
    </source>
</evidence>
<dbReference type="Proteomes" id="UP000503447">
    <property type="component" value="Chromosome"/>
</dbReference>
<evidence type="ECO:0000256" key="1">
    <source>
        <dbReference type="SAM" id="MobiDB-lite"/>
    </source>
</evidence>
<dbReference type="SUPFAM" id="SSF53098">
    <property type="entry name" value="Ribonuclease H-like"/>
    <property type="match status" value="1"/>
</dbReference>
<keyword evidence="3" id="KW-1185">Reference proteome</keyword>
<feature type="compositionally biased region" description="Basic and acidic residues" evidence="1">
    <location>
        <begin position="121"/>
        <end position="145"/>
    </location>
</feature>
<reference evidence="3" key="1">
    <citation type="submission" date="2020-05" db="EMBL/GenBank/DDBJ databases">
        <title>Frigoriglobus tundricola gen. nov., sp. nov., a psychrotolerant cellulolytic planctomycete of the family Gemmataceae with two divergent copies of 16S rRNA gene.</title>
        <authorList>
            <person name="Kulichevskaya I.S."/>
            <person name="Ivanova A.A."/>
            <person name="Naumoff D.G."/>
            <person name="Beletsky A.V."/>
            <person name="Rijpstra W.I.C."/>
            <person name="Sinninghe Damste J.S."/>
            <person name="Mardanov A.V."/>
            <person name="Ravin N.V."/>
            <person name="Dedysh S.N."/>
        </authorList>
    </citation>
    <scope>NUCLEOTIDE SEQUENCE [LARGE SCALE GENOMIC DNA]</scope>
    <source>
        <strain evidence="3">PL17</strain>
    </source>
</reference>
<evidence type="ECO:0000313" key="3">
    <source>
        <dbReference type="Proteomes" id="UP000503447"/>
    </source>
</evidence>
<sequence>MLGAAAARRGTRVRVKHRTIADSSWRVAQVPVQVRGCEWRLLAALNERTGELKYFVTNARRAALSRVVAVAFRRATIEHSFRLAKSEAGLLHYEGRRWVGLVRHLILNLIVLGFVSAHTDRLRGEKSPGDDGTRVPGAEHSRGDDVPAPAQAGRGGSDRLRDPIPPAPQRAGHRLPQEAAA</sequence>
<organism evidence="2 3">
    <name type="scientific">Frigoriglobus tundricola</name>
    <dbReference type="NCBI Taxonomy" id="2774151"/>
    <lineage>
        <taxon>Bacteria</taxon>
        <taxon>Pseudomonadati</taxon>
        <taxon>Planctomycetota</taxon>
        <taxon>Planctomycetia</taxon>
        <taxon>Gemmatales</taxon>
        <taxon>Gemmataceae</taxon>
        <taxon>Frigoriglobus</taxon>
    </lineage>
</organism>
<gene>
    <name evidence="2" type="ORF">FTUN_0032</name>
</gene>
<name>A0A6M5YGY6_9BACT</name>
<dbReference type="PANTHER" id="PTHR33627">
    <property type="entry name" value="TRANSPOSASE"/>
    <property type="match status" value="1"/>
</dbReference>
<dbReference type="InterPro" id="IPR039365">
    <property type="entry name" value="IS701-like"/>
</dbReference>